<dbReference type="PANTHER" id="PTHR37019:SF2">
    <property type="entry name" value="EXPERA DOMAIN-CONTAINING PROTEIN"/>
    <property type="match status" value="1"/>
</dbReference>
<feature type="transmembrane region" description="Helical" evidence="1">
    <location>
        <begin position="50"/>
        <end position="74"/>
    </location>
</feature>
<dbReference type="EMBL" id="JAGSXJ010000001">
    <property type="protein sequence ID" value="KAH6697063.1"/>
    <property type="molecule type" value="Genomic_DNA"/>
</dbReference>
<feature type="transmembrane region" description="Helical" evidence="1">
    <location>
        <begin position="117"/>
        <end position="141"/>
    </location>
</feature>
<dbReference type="AlphaFoldDB" id="A0A9P8VMA3"/>
<feature type="transmembrane region" description="Helical" evidence="1">
    <location>
        <begin position="12"/>
        <end position="30"/>
    </location>
</feature>
<comment type="caution">
    <text evidence="3">The sequence shown here is derived from an EMBL/GenBank/DDBJ whole genome shotgun (WGS) entry which is preliminary data.</text>
</comment>
<name>A0A9P8VMA3_9PEZI</name>
<gene>
    <name evidence="3" type="ORF">F5X68DRAFT_1870</name>
</gene>
<accession>A0A9P8VMA3</accession>
<keyword evidence="1" id="KW-0472">Membrane</keyword>
<dbReference type="InterPro" id="IPR056121">
    <property type="entry name" value="DUF7704"/>
</dbReference>
<evidence type="ECO:0000313" key="3">
    <source>
        <dbReference type="EMBL" id="KAH6697063.1"/>
    </source>
</evidence>
<keyword evidence="4" id="KW-1185">Reference proteome</keyword>
<sequence length="155" mass="16792">MAASLPTFPRVVLTIIEPISLVAGFIGVVADPEWFIAEQAPLTAPLVPSVHARVVALQLGNLYMLMAMVGLAVLSTTSEIKVVRNYVIALWVADLGHIYASYLAMGDAFFDVARWNAMAWGNVGMTLFLCLTRSGWLLGLFGPNNTTDKPAVKRN</sequence>
<reference evidence="3" key="1">
    <citation type="journal article" date="2021" name="Nat. Commun.">
        <title>Genetic determinants of endophytism in the Arabidopsis root mycobiome.</title>
        <authorList>
            <person name="Mesny F."/>
            <person name="Miyauchi S."/>
            <person name="Thiergart T."/>
            <person name="Pickel B."/>
            <person name="Atanasova L."/>
            <person name="Karlsson M."/>
            <person name="Huettel B."/>
            <person name="Barry K.W."/>
            <person name="Haridas S."/>
            <person name="Chen C."/>
            <person name="Bauer D."/>
            <person name="Andreopoulos W."/>
            <person name="Pangilinan J."/>
            <person name="LaButti K."/>
            <person name="Riley R."/>
            <person name="Lipzen A."/>
            <person name="Clum A."/>
            <person name="Drula E."/>
            <person name="Henrissat B."/>
            <person name="Kohler A."/>
            <person name="Grigoriev I.V."/>
            <person name="Martin F.M."/>
            <person name="Hacquard S."/>
        </authorList>
    </citation>
    <scope>NUCLEOTIDE SEQUENCE</scope>
    <source>
        <strain evidence="3">MPI-SDFR-AT-0117</strain>
    </source>
</reference>
<keyword evidence="1" id="KW-0812">Transmembrane</keyword>
<dbReference type="PANTHER" id="PTHR37019">
    <property type="entry name" value="CHROMOSOME 1, WHOLE GENOME SHOTGUN SEQUENCE"/>
    <property type="match status" value="1"/>
</dbReference>
<evidence type="ECO:0000313" key="4">
    <source>
        <dbReference type="Proteomes" id="UP000770015"/>
    </source>
</evidence>
<proteinExistence type="predicted"/>
<dbReference type="Proteomes" id="UP000770015">
    <property type="component" value="Unassembled WGS sequence"/>
</dbReference>
<feature type="domain" description="DUF7704" evidence="2">
    <location>
        <begin position="3"/>
        <end position="143"/>
    </location>
</feature>
<feature type="transmembrane region" description="Helical" evidence="1">
    <location>
        <begin position="86"/>
        <end position="105"/>
    </location>
</feature>
<keyword evidence="1" id="KW-1133">Transmembrane helix</keyword>
<evidence type="ECO:0000259" key="2">
    <source>
        <dbReference type="Pfam" id="PF24803"/>
    </source>
</evidence>
<dbReference type="Pfam" id="PF24803">
    <property type="entry name" value="DUF7704"/>
    <property type="match status" value="1"/>
</dbReference>
<evidence type="ECO:0000256" key="1">
    <source>
        <dbReference type="SAM" id="Phobius"/>
    </source>
</evidence>
<dbReference type="OrthoDB" id="2937326at2759"/>
<organism evidence="3 4">
    <name type="scientific">Plectosphaerella plurivora</name>
    <dbReference type="NCBI Taxonomy" id="936078"/>
    <lineage>
        <taxon>Eukaryota</taxon>
        <taxon>Fungi</taxon>
        <taxon>Dikarya</taxon>
        <taxon>Ascomycota</taxon>
        <taxon>Pezizomycotina</taxon>
        <taxon>Sordariomycetes</taxon>
        <taxon>Hypocreomycetidae</taxon>
        <taxon>Glomerellales</taxon>
        <taxon>Plectosphaerellaceae</taxon>
        <taxon>Plectosphaerella</taxon>
    </lineage>
</organism>
<protein>
    <recommendedName>
        <fullName evidence="2">DUF7704 domain-containing protein</fullName>
    </recommendedName>
</protein>